<dbReference type="Pfam" id="PF00254">
    <property type="entry name" value="FKBP_C"/>
    <property type="match status" value="1"/>
</dbReference>
<evidence type="ECO:0000313" key="8">
    <source>
        <dbReference type="EMBL" id="AGA31883.1"/>
    </source>
</evidence>
<organism evidence="8 9">
    <name type="scientific">Thioalkalivibrio nitratireducens (strain DSM 14787 / UNIQEM 213 / ALEN2)</name>
    <dbReference type="NCBI Taxonomy" id="1255043"/>
    <lineage>
        <taxon>Bacteria</taxon>
        <taxon>Pseudomonadati</taxon>
        <taxon>Pseudomonadota</taxon>
        <taxon>Gammaproteobacteria</taxon>
        <taxon>Chromatiales</taxon>
        <taxon>Ectothiorhodospiraceae</taxon>
        <taxon>Thioalkalivibrio</taxon>
    </lineage>
</organism>
<dbReference type="RefSeq" id="WP_015257040.1">
    <property type="nucleotide sequence ID" value="NC_019902.2"/>
</dbReference>
<comment type="similarity">
    <text evidence="2 6">Belongs to the FKBP-type PPIase family.</text>
</comment>
<sequence length="155" mass="16418">MTTIGEGSRVMLHYRLVLEQGFVADSSGDEPLEFVLGDGTLEPGLERHLIGLEAGTRKDIAIAPGTVFPFAVKAAVQVLDRSAFPSDMPLEPGMIYEFNTPAGDAVPGRIQAVEGDGVTVDFNHPLAGQPFTFEVEIVSVEPAADFDNAGMEGEG</sequence>
<gene>
    <name evidence="8" type="primary">yaaD [H]</name>
    <name evidence="8" type="ordered locus">TVNIR_0170</name>
</gene>
<dbReference type="EMBL" id="CP003989">
    <property type="protein sequence ID" value="AGA31883.1"/>
    <property type="molecule type" value="Genomic_DNA"/>
</dbReference>
<keyword evidence="9" id="KW-1185">Reference proteome</keyword>
<evidence type="ECO:0000256" key="6">
    <source>
        <dbReference type="RuleBase" id="RU003915"/>
    </source>
</evidence>
<dbReference type="Gene3D" id="3.10.50.40">
    <property type="match status" value="1"/>
</dbReference>
<evidence type="ECO:0000256" key="5">
    <source>
        <dbReference type="PROSITE-ProRule" id="PRU00277"/>
    </source>
</evidence>
<proteinExistence type="inferred from homology"/>
<dbReference type="GO" id="GO:0003755">
    <property type="term" value="F:peptidyl-prolyl cis-trans isomerase activity"/>
    <property type="evidence" value="ECO:0007669"/>
    <property type="project" value="UniProtKB-UniRule"/>
</dbReference>
<dbReference type="STRING" id="1255043.TVNIR_0170"/>
<comment type="catalytic activity">
    <reaction evidence="1 5 6">
        <text>[protein]-peptidylproline (omega=180) = [protein]-peptidylproline (omega=0)</text>
        <dbReference type="Rhea" id="RHEA:16237"/>
        <dbReference type="Rhea" id="RHEA-COMP:10747"/>
        <dbReference type="Rhea" id="RHEA-COMP:10748"/>
        <dbReference type="ChEBI" id="CHEBI:83833"/>
        <dbReference type="ChEBI" id="CHEBI:83834"/>
        <dbReference type="EC" id="5.2.1.8"/>
    </reaction>
</comment>
<dbReference type="EC" id="5.2.1.8" evidence="6"/>
<name>L0DSB4_THIND</name>
<evidence type="ECO:0000256" key="3">
    <source>
        <dbReference type="ARBA" id="ARBA00023110"/>
    </source>
</evidence>
<reference evidence="8" key="1">
    <citation type="submission" date="2015-12" db="EMBL/GenBank/DDBJ databases">
        <authorList>
            <person name="Tikhonova T.V."/>
            <person name="Pavlov A.R."/>
            <person name="Beletsky A.V."/>
            <person name="Mardanov A.V."/>
            <person name="Sorokin D.Y."/>
            <person name="Ravin N.V."/>
            <person name="Popov V.O."/>
        </authorList>
    </citation>
    <scope>NUCLEOTIDE SEQUENCE</scope>
    <source>
        <strain evidence="8">DSM 14787</strain>
    </source>
</reference>
<dbReference type="SUPFAM" id="SSF54534">
    <property type="entry name" value="FKBP-like"/>
    <property type="match status" value="1"/>
</dbReference>
<evidence type="ECO:0000256" key="2">
    <source>
        <dbReference type="ARBA" id="ARBA00006577"/>
    </source>
</evidence>
<dbReference type="eggNOG" id="COG1047">
    <property type="taxonomic scope" value="Bacteria"/>
</dbReference>
<feature type="domain" description="PPIase FKBP-type" evidence="7">
    <location>
        <begin position="7"/>
        <end position="68"/>
    </location>
</feature>
<evidence type="ECO:0000259" key="7">
    <source>
        <dbReference type="PROSITE" id="PS50059"/>
    </source>
</evidence>
<evidence type="ECO:0000256" key="1">
    <source>
        <dbReference type="ARBA" id="ARBA00000971"/>
    </source>
</evidence>
<keyword evidence="4 5" id="KW-0413">Isomerase</keyword>
<keyword evidence="3 5" id="KW-0697">Rotamase</keyword>
<dbReference type="InterPro" id="IPR001179">
    <property type="entry name" value="PPIase_FKBP_dom"/>
</dbReference>
<dbReference type="PANTHER" id="PTHR47861:SF4">
    <property type="entry name" value="FKBP-TYPE 16 KDA PEPTIDYL-PROLYL CIS-TRANS ISOMERASE"/>
    <property type="match status" value="1"/>
</dbReference>
<protein>
    <recommendedName>
        <fullName evidence="6">Peptidyl-prolyl cis-trans isomerase</fullName>
        <ecNumber evidence="6">5.2.1.8</ecNumber>
    </recommendedName>
</protein>
<dbReference type="PROSITE" id="PS50059">
    <property type="entry name" value="FKBP_PPIASE"/>
    <property type="match status" value="1"/>
</dbReference>
<dbReference type="PATRIC" id="fig|1255043.3.peg.170"/>
<evidence type="ECO:0000256" key="4">
    <source>
        <dbReference type="ARBA" id="ARBA00023235"/>
    </source>
</evidence>
<dbReference type="Proteomes" id="UP000010809">
    <property type="component" value="Chromosome"/>
</dbReference>
<dbReference type="InterPro" id="IPR046357">
    <property type="entry name" value="PPIase_dom_sf"/>
</dbReference>
<evidence type="ECO:0000313" key="9">
    <source>
        <dbReference type="Proteomes" id="UP000010809"/>
    </source>
</evidence>
<accession>L0DSB4</accession>
<dbReference type="PANTHER" id="PTHR47861">
    <property type="entry name" value="FKBP-TYPE PEPTIDYL-PROLYL CIS-TRANS ISOMERASE SLYD"/>
    <property type="match status" value="1"/>
</dbReference>
<dbReference type="OrthoDB" id="9808891at2"/>
<dbReference type="AlphaFoldDB" id="L0DSB4"/>
<dbReference type="HOGENOM" id="CLU_098197_3_0_6"/>
<dbReference type="KEGG" id="tni:TVNIR_0170"/>